<dbReference type="InterPro" id="IPR048958">
    <property type="entry name" value="Polysacc_lyase_14"/>
</dbReference>
<evidence type="ECO:0000259" key="2">
    <source>
        <dbReference type="Pfam" id="PF21294"/>
    </source>
</evidence>
<dbReference type="AlphaFoldDB" id="A0A8S0VTS2"/>
<feature type="domain" description="Polysaccharide lyase 14" evidence="2">
    <location>
        <begin position="415"/>
        <end position="455"/>
    </location>
</feature>
<dbReference type="Gene3D" id="2.60.120.200">
    <property type="match status" value="2"/>
</dbReference>
<name>A0A8S0VTS2_CYCAE</name>
<sequence length="461" mass="49003">MTTTTSFPVPIPETPPATVTVTKEEPTTVTVAGPQITITETITATTTVTPTSPAGPPSSGLGPAKEVWVAPKNMTNLDSFGITKFAGGQHNLKVVSSIAAEASVASFFGESADKDGTAAERKDDKRAAMQLLYPENSINPAQEPMGGAEFYASPIDISGARNVTLGYSVFFPINFDWVLAGKLPGLYGGHTGCSGGNAALDCFSTRLMWRAHGAGELYLYAPKDKQTDALCTARGSVCDAAYGLSIGRGSFTWAAGAWTTIHQTVYLNTPGEKDGVFTLEVNGKTVIHRKDVFYREDLSGSGGGKDGKTNKPTPTPTKTTRHSKPTSATSDDGGLLGPILGGLVDGLLDGGRREEVQDLENRELRPRQQESPSLNKDASATSGDPRSTIEPSPQPTVDESQPTETGLSVSSDTFGIQSAKPKEVKFAGIFFSTFFGGHEDKYATPRDQYVWFRDFALAHNF</sequence>
<feature type="domain" description="Polysaccharide lyase 14" evidence="2">
    <location>
        <begin position="123"/>
        <end position="298"/>
    </location>
</feature>
<feature type="region of interest" description="Disordered" evidence="1">
    <location>
        <begin position="357"/>
        <end position="411"/>
    </location>
</feature>
<reference evidence="3 4" key="1">
    <citation type="submission" date="2020-01" db="EMBL/GenBank/DDBJ databases">
        <authorList>
            <person name="Gupta K D."/>
        </authorList>
    </citation>
    <scope>NUCLEOTIDE SEQUENCE [LARGE SCALE GENOMIC DNA]</scope>
</reference>
<evidence type="ECO:0000256" key="1">
    <source>
        <dbReference type="SAM" id="MobiDB-lite"/>
    </source>
</evidence>
<feature type="compositionally biased region" description="Polar residues" evidence="1">
    <location>
        <begin position="369"/>
        <end position="411"/>
    </location>
</feature>
<keyword evidence="4" id="KW-1185">Reference proteome</keyword>
<organism evidence="3 4">
    <name type="scientific">Cyclocybe aegerita</name>
    <name type="common">Black poplar mushroom</name>
    <name type="synonym">Agrocybe aegerita</name>
    <dbReference type="NCBI Taxonomy" id="1973307"/>
    <lineage>
        <taxon>Eukaryota</taxon>
        <taxon>Fungi</taxon>
        <taxon>Dikarya</taxon>
        <taxon>Basidiomycota</taxon>
        <taxon>Agaricomycotina</taxon>
        <taxon>Agaricomycetes</taxon>
        <taxon>Agaricomycetidae</taxon>
        <taxon>Agaricales</taxon>
        <taxon>Agaricineae</taxon>
        <taxon>Bolbitiaceae</taxon>
        <taxon>Cyclocybe</taxon>
    </lineage>
</organism>
<accession>A0A8S0VTS2</accession>
<feature type="compositionally biased region" description="Basic and acidic residues" evidence="1">
    <location>
        <begin position="357"/>
        <end position="368"/>
    </location>
</feature>
<comment type="caution">
    <text evidence="3">The sequence shown here is derived from an EMBL/GenBank/DDBJ whole genome shotgun (WGS) entry which is preliminary data.</text>
</comment>
<evidence type="ECO:0000313" key="3">
    <source>
        <dbReference type="EMBL" id="CAA7260900.1"/>
    </source>
</evidence>
<dbReference type="Proteomes" id="UP000467700">
    <property type="component" value="Unassembled WGS sequence"/>
</dbReference>
<dbReference type="PANTHER" id="PTHR40124">
    <property type="match status" value="1"/>
</dbReference>
<protein>
    <recommendedName>
        <fullName evidence="2">Polysaccharide lyase 14 domain-containing protein</fullName>
    </recommendedName>
</protein>
<feature type="region of interest" description="Disordered" evidence="1">
    <location>
        <begin position="297"/>
        <end position="337"/>
    </location>
</feature>
<dbReference type="OrthoDB" id="10069995at2759"/>
<dbReference type="EMBL" id="CACVBS010000031">
    <property type="protein sequence ID" value="CAA7260900.1"/>
    <property type="molecule type" value="Genomic_DNA"/>
</dbReference>
<dbReference type="PANTHER" id="PTHR40124:SF1">
    <property type="entry name" value="DISAGGREGATASE RELATED REPEAT PROTEIN"/>
    <property type="match status" value="1"/>
</dbReference>
<gene>
    <name evidence="3" type="ORF">AAE3_LOCUS3198</name>
</gene>
<evidence type="ECO:0000313" key="4">
    <source>
        <dbReference type="Proteomes" id="UP000467700"/>
    </source>
</evidence>
<proteinExistence type="predicted"/>
<dbReference type="Pfam" id="PF21294">
    <property type="entry name" value="Polysacc_lyase_14"/>
    <property type="match status" value="2"/>
</dbReference>